<evidence type="ECO:0000313" key="2">
    <source>
        <dbReference type="Proteomes" id="UP000324222"/>
    </source>
</evidence>
<keyword evidence="2" id="KW-1185">Reference proteome</keyword>
<sequence>MPIDGSNTRYQFPRAAGGTSGLSLFNSSSSSVESYPEPPCASRYSRAHCAGCLREQQGGYKIRRREIN</sequence>
<dbReference type="Proteomes" id="UP000324222">
    <property type="component" value="Unassembled WGS sequence"/>
</dbReference>
<accession>A0A5B7CSG2</accession>
<reference evidence="1 2" key="1">
    <citation type="submission" date="2019-05" db="EMBL/GenBank/DDBJ databases">
        <title>Another draft genome of Portunus trituberculatus and its Hox gene families provides insights of decapod evolution.</title>
        <authorList>
            <person name="Jeong J.-H."/>
            <person name="Song I."/>
            <person name="Kim S."/>
            <person name="Choi T."/>
            <person name="Kim D."/>
            <person name="Ryu S."/>
            <person name="Kim W."/>
        </authorList>
    </citation>
    <scope>NUCLEOTIDE SEQUENCE [LARGE SCALE GENOMIC DNA]</scope>
    <source>
        <tissue evidence="1">Muscle</tissue>
    </source>
</reference>
<dbReference type="AlphaFoldDB" id="A0A5B7CSG2"/>
<gene>
    <name evidence="1" type="ORF">E2C01_003927</name>
</gene>
<name>A0A5B7CSG2_PORTR</name>
<evidence type="ECO:0000313" key="1">
    <source>
        <dbReference type="EMBL" id="MPC11266.1"/>
    </source>
</evidence>
<comment type="caution">
    <text evidence="1">The sequence shown here is derived from an EMBL/GenBank/DDBJ whole genome shotgun (WGS) entry which is preliminary data.</text>
</comment>
<dbReference type="EMBL" id="VSRR010000154">
    <property type="protein sequence ID" value="MPC11266.1"/>
    <property type="molecule type" value="Genomic_DNA"/>
</dbReference>
<organism evidence="1 2">
    <name type="scientific">Portunus trituberculatus</name>
    <name type="common">Swimming crab</name>
    <name type="synonym">Neptunus trituberculatus</name>
    <dbReference type="NCBI Taxonomy" id="210409"/>
    <lineage>
        <taxon>Eukaryota</taxon>
        <taxon>Metazoa</taxon>
        <taxon>Ecdysozoa</taxon>
        <taxon>Arthropoda</taxon>
        <taxon>Crustacea</taxon>
        <taxon>Multicrustacea</taxon>
        <taxon>Malacostraca</taxon>
        <taxon>Eumalacostraca</taxon>
        <taxon>Eucarida</taxon>
        <taxon>Decapoda</taxon>
        <taxon>Pleocyemata</taxon>
        <taxon>Brachyura</taxon>
        <taxon>Eubrachyura</taxon>
        <taxon>Portunoidea</taxon>
        <taxon>Portunidae</taxon>
        <taxon>Portuninae</taxon>
        <taxon>Portunus</taxon>
    </lineage>
</organism>
<proteinExistence type="predicted"/>
<protein>
    <submittedName>
        <fullName evidence="1">Uncharacterized protein</fullName>
    </submittedName>
</protein>